<dbReference type="PANTHER" id="PTHR24291:SF189">
    <property type="entry name" value="CYTOCHROME P450 4C3-RELATED"/>
    <property type="match status" value="1"/>
</dbReference>
<evidence type="ECO:0008006" key="19">
    <source>
        <dbReference type="Google" id="ProtNLM"/>
    </source>
</evidence>
<feature type="transmembrane region" description="Helical" evidence="16">
    <location>
        <begin position="6"/>
        <end position="21"/>
    </location>
</feature>
<evidence type="ECO:0000256" key="9">
    <source>
        <dbReference type="ARBA" id="ARBA00022848"/>
    </source>
</evidence>
<evidence type="ECO:0000256" key="14">
    <source>
        <dbReference type="PIRSR" id="PIRSR602401-1"/>
    </source>
</evidence>
<keyword evidence="8" id="KW-0256">Endoplasmic reticulum</keyword>
<name>A0A0Q9WSR8_DROWI</name>
<dbReference type="STRING" id="7260.A0A0Q9WSR8"/>
<evidence type="ECO:0000256" key="10">
    <source>
        <dbReference type="ARBA" id="ARBA00023002"/>
    </source>
</evidence>
<dbReference type="SUPFAM" id="SSF48264">
    <property type="entry name" value="Cytochrome P450"/>
    <property type="match status" value="1"/>
</dbReference>
<dbReference type="Gene3D" id="1.10.630.10">
    <property type="entry name" value="Cytochrome P450"/>
    <property type="match status" value="1"/>
</dbReference>
<evidence type="ECO:0000256" key="7">
    <source>
        <dbReference type="ARBA" id="ARBA00022723"/>
    </source>
</evidence>
<proteinExistence type="inferred from homology"/>
<evidence type="ECO:0000256" key="2">
    <source>
        <dbReference type="ARBA" id="ARBA00003690"/>
    </source>
</evidence>
<feature type="binding site" description="axial binding residue" evidence="14">
    <location>
        <position position="327"/>
    </location>
    <ligand>
        <name>heme</name>
        <dbReference type="ChEBI" id="CHEBI:30413"/>
    </ligand>
    <ligandPart>
        <name>Fe</name>
        <dbReference type="ChEBI" id="CHEBI:18248"/>
    </ligandPart>
</feature>
<dbReference type="OrthoDB" id="7866859at2759"/>
<dbReference type="PROSITE" id="PS00086">
    <property type="entry name" value="CYTOCHROME_P450"/>
    <property type="match status" value="1"/>
</dbReference>
<comment type="cofactor">
    <cofactor evidence="1 14">
        <name>heme</name>
        <dbReference type="ChEBI" id="CHEBI:30413"/>
    </cofactor>
</comment>
<dbReference type="GO" id="GO:0005789">
    <property type="term" value="C:endoplasmic reticulum membrane"/>
    <property type="evidence" value="ECO:0007669"/>
    <property type="project" value="UniProtKB-SubCell"/>
</dbReference>
<keyword evidence="11 14" id="KW-0408">Iron</keyword>
<dbReference type="GO" id="GO:0005506">
    <property type="term" value="F:iron ion binding"/>
    <property type="evidence" value="ECO:0007669"/>
    <property type="project" value="InterPro"/>
</dbReference>
<dbReference type="InterPro" id="IPR001128">
    <property type="entry name" value="Cyt_P450"/>
</dbReference>
<sequence length="382" mass="44040">MISLQLLSVFIIFAWIYFLWSRRSYYALMLKVPGPKGYPLIGSILDIFPKEGERDLSTDLAQFSLRIARQTTMGNDVDEEPSSKKDSFIHSIEYVLDTLTTMVCAPWLQINLVRKLTGLNDSIKEAKSNIDRTLCKLIDFKLDTNDNSETDYNKPSIFIDHALVHLKNGSLTYQSVIDQSLHILAAAYETSAEAVLFTLILLAMYPEYQEKLFEELYELYPHAGDFDVTYEDIQSLDYLNRVLNESMRLIPPLPLIGRQTSEDFMLSNGVLVPKGTNLFICIVHIHHSKEIWGPDAERFNPDNFLPENIQAKHQYSFIPFGKGTRGCIGWQYAYISTKTTLIKLLRNYKFSTKFRFEDLVLFTNVTMKLKEVPLLTLEKRNK</sequence>
<dbReference type="InterPro" id="IPR050196">
    <property type="entry name" value="Cytochrome_P450_Monoox"/>
</dbReference>
<evidence type="ECO:0000256" key="5">
    <source>
        <dbReference type="ARBA" id="ARBA00010617"/>
    </source>
</evidence>
<keyword evidence="6 14" id="KW-0349">Heme</keyword>
<dbReference type="PRINTS" id="PR00463">
    <property type="entry name" value="EP450I"/>
</dbReference>
<dbReference type="InterPro" id="IPR036396">
    <property type="entry name" value="Cyt_P450_sf"/>
</dbReference>
<accession>A0A0Q9WSR8</accession>
<keyword evidence="16" id="KW-0812">Transmembrane</keyword>
<evidence type="ECO:0000256" key="4">
    <source>
        <dbReference type="ARBA" id="ARBA00004406"/>
    </source>
</evidence>
<evidence type="ECO:0000256" key="15">
    <source>
        <dbReference type="RuleBase" id="RU000461"/>
    </source>
</evidence>
<dbReference type="InParanoid" id="A0A0Q9WSR8"/>
<comment type="function">
    <text evidence="2">May be involved in the metabolism of insect hormones and in the breakdown of synthetic insecticides.</text>
</comment>
<reference evidence="17 18" key="1">
    <citation type="journal article" date="2007" name="Nature">
        <title>Evolution of genes and genomes on the Drosophila phylogeny.</title>
        <authorList>
            <consortium name="Drosophila 12 Genomes Consortium"/>
            <person name="Clark A.G."/>
            <person name="Eisen M.B."/>
            <person name="Smith D.R."/>
            <person name="Bergman C.M."/>
            <person name="Oliver B."/>
            <person name="Markow T.A."/>
            <person name="Kaufman T.C."/>
            <person name="Kellis M."/>
            <person name="Gelbart W."/>
            <person name="Iyer V.N."/>
            <person name="Pollard D.A."/>
            <person name="Sackton T.B."/>
            <person name="Larracuente A.M."/>
            <person name="Singh N.D."/>
            <person name="Abad J.P."/>
            <person name="Abt D.N."/>
            <person name="Adryan B."/>
            <person name="Aguade M."/>
            <person name="Akashi H."/>
            <person name="Anderson W.W."/>
            <person name="Aquadro C.F."/>
            <person name="Ardell D.H."/>
            <person name="Arguello R."/>
            <person name="Artieri C.G."/>
            <person name="Barbash D.A."/>
            <person name="Barker D."/>
            <person name="Barsanti P."/>
            <person name="Batterham P."/>
            <person name="Batzoglou S."/>
            <person name="Begun D."/>
            <person name="Bhutkar A."/>
            <person name="Blanco E."/>
            <person name="Bosak S.A."/>
            <person name="Bradley R.K."/>
            <person name="Brand A.D."/>
            <person name="Brent M.R."/>
            <person name="Brooks A.N."/>
            <person name="Brown R.H."/>
            <person name="Butlin R.K."/>
            <person name="Caggese C."/>
            <person name="Calvi B.R."/>
            <person name="Bernardo de Carvalho A."/>
            <person name="Caspi A."/>
            <person name="Castrezana S."/>
            <person name="Celniker S.E."/>
            <person name="Chang J.L."/>
            <person name="Chapple C."/>
            <person name="Chatterji S."/>
            <person name="Chinwalla A."/>
            <person name="Civetta A."/>
            <person name="Clifton S.W."/>
            <person name="Comeron J.M."/>
            <person name="Costello J.C."/>
            <person name="Coyne J.A."/>
            <person name="Daub J."/>
            <person name="David R.G."/>
            <person name="Delcher A.L."/>
            <person name="Delehaunty K."/>
            <person name="Do C.B."/>
            <person name="Ebling H."/>
            <person name="Edwards K."/>
            <person name="Eickbush T."/>
            <person name="Evans J.D."/>
            <person name="Filipski A."/>
            <person name="Findeiss S."/>
            <person name="Freyhult E."/>
            <person name="Fulton L."/>
            <person name="Fulton R."/>
            <person name="Garcia A.C."/>
            <person name="Gardiner A."/>
            <person name="Garfield D.A."/>
            <person name="Garvin B.E."/>
            <person name="Gibson G."/>
            <person name="Gilbert D."/>
            <person name="Gnerre S."/>
            <person name="Godfrey J."/>
            <person name="Good R."/>
            <person name="Gotea V."/>
            <person name="Gravely B."/>
            <person name="Greenberg A.J."/>
            <person name="Griffiths-Jones S."/>
            <person name="Gross S."/>
            <person name="Guigo R."/>
            <person name="Gustafson E.A."/>
            <person name="Haerty W."/>
            <person name="Hahn M.W."/>
            <person name="Halligan D.L."/>
            <person name="Halpern A.L."/>
            <person name="Halter G.M."/>
            <person name="Han M.V."/>
            <person name="Heger A."/>
            <person name="Hillier L."/>
            <person name="Hinrichs A.S."/>
            <person name="Holmes I."/>
            <person name="Hoskins R.A."/>
            <person name="Hubisz M.J."/>
            <person name="Hultmark D."/>
            <person name="Huntley M.A."/>
            <person name="Jaffe D.B."/>
            <person name="Jagadeeshan S."/>
            <person name="Jeck W.R."/>
            <person name="Johnson J."/>
            <person name="Jones C.D."/>
            <person name="Jordan W.C."/>
            <person name="Karpen G.H."/>
            <person name="Kataoka E."/>
            <person name="Keightley P.D."/>
            <person name="Kheradpour P."/>
            <person name="Kirkness E.F."/>
            <person name="Koerich L.B."/>
            <person name="Kristiansen K."/>
            <person name="Kudrna D."/>
            <person name="Kulathinal R.J."/>
            <person name="Kumar S."/>
            <person name="Kwok R."/>
            <person name="Lander E."/>
            <person name="Langley C.H."/>
            <person name="Lapoint R."/>
            <person name="Lazzaro B.P."/>
            <person name="Lee S.J."/>
            <person name="Levesque L."/>
            <person name="Li R."/>
            <person name="Lin C.F."/>
            <person name="Lin M.F."/>
            <person name="Lindblad-Toh K."/>
            <person name="Llopart A."/>
            <person name="Long M."/>
            <person name="Low L."/>
            <person name="Lozovsky E."/>
            <person name="Lu J."/>
            <person name="Luo M."/>
            <person name="Machado C.A."/>
            <person name="Makalowski W."/>
            <person name="Marzo M."/>
            <person name="Matsuda M."/>
            <person name="Matzkin L."/>
            <person name="McAllister B."/>
            <person name="McBride C.S."/>
            <person name="McKernan B."/>
            <person name="McKernan K."/>
            <person name="Mendez-Lago M."/>
            <person name="Minx P."/>
            <person name="Mollenhauer M.U."/>
            <person name="Montooth K."/>
            <person name="Mount S.M."/>
            <person name="Mu X."/>
            <person name="Myers E."/>
            <person name="Negre B."/>
            <person name="Newfeld S."/>
            <person name="Nielsen R."/>
            <person name="Noor M.A."/>
            <person name="O'Grady P."/>
            <person name="Pachter L."/>
            <person name="Papaceit M."/>
            <person name="Parisi M.J."/>
            <person name="Parisi M."/>
            <person name="Parts L."/>
            <person name="Pedersen J.S."/>
            <person name="Pesole G."/>
            <person name="Phillippy A.M."/>
            <person name="Ponting C.P."/>
            <person name="Pop M."/>
            <person name="Porcelli D."/>
            <person name="Powell J.R."/>
            <person name="Prohaska S."/>
            <person name="Pruitt K."/>
            <person name="Puig M."/>
            <person name="Quesneville H."/>
            <person name="Ram K.R."/>
            <person name="Rand D."/>
            <person name="Rasmussen M.D."/>
            <person name="Reed L.K."/>
            <person name="Reenan R."/>
            <person name="Reily A."/>
            <person name="Remington K.A."/>
            <person name="Rieger T.T."/>
            <person name="Ritchie M.G."/>
            <person name="Robin C."/>
            <person name="Rogers Y.H."/>
            <person name="Rohde C."/>
            <person name="Rozas J."/>
            <person name="Rubenfield M.J."/>
            <person name="Ruiz A."/>
            <person name="Russo S."/>
            <person name="Salzberg S.L."/>
            <person name="Sanchez-Gracia A."/>
            <person name="Saranga D.J."/>
            <person name="Sato H."/>
            <person name="Schaeffer S.W."/>
            <person name="Schatz M.C."/>
            <person name="Schlenke T."/>
            <person name="Schwartz R."/>
            <person name="Segarra C."/>
            <person name="Singh R.S."/>
            <person name="Sirot L."/>
            <person name="Sirota M."/>
            <person name="Sisneros N.B."/>
            <person name="Smith C.D."/>
            <person name="Smith T.F."/>
            <person name="Spieth J."/>
            <person name="Stage D.E."/>
            <person name="Stark A."/>
            <person name="Stephan W."/>
            <person name="Strausberg R.L."/>
            <person name="Strempel S."/>
            <person name="Sturgill D."/>
            <person name="Sutton G."/>
            <person name="Sutton G.G."/>
            <person name="Tao W."/>
            <person name="Teichmann S."/>
            <person name="Tobari Y.N."/>
            <person name="Tomimura Y."/>
            <person name="Tsolas J.M."/>
            <person name="Valente V.L."/>
            <person name="Venter E."/>
            <person name="Venter J.C."/>
            <person name="Vicario S."/>
            <person name="Vieira F.G."/>
            <person name="Vilella A.J."/>
            <person name="Villasante A."/>
            <person name="Walenz B."/>
            <person name="Wang J."/>
            <person name="Wasserman M."/>
            <person name="Watts T."/>
            <person name="Wilson D."/>
            <person name="Wilson R.K."/>
            <person name="Wing R.A."/>
            <person name="Wolfner M.F."/>
            <person name="Wong A."/>
            <person name="Wong G.K."/>
            <person name="Wu C.I."/>
            <person name="Wu G."/>
            <person name="Yamamoto D."/>
            <person name="Yang H.P."/>
            <person name="Yang S.P."/>
            <person name="Yorke J.A."/>
            <person name="Yoshida K."/>
            <person name="Zdobnov E."/>
            <person name="Zhang P."/>
            <person name="Zhang Y."/>
            <person name="Zimin A.V."/>
            <person name="Baldwin J."/>
            <person name="Abdouelleil A."/>
            <person name="Abdulkadir J."/>
            <person name="Abebe A."/>
            <person name="Abera B."/>
            <person name="Abreu J."/>
            <person name="Acer S.C."/>
            <person name="Aftuck L."/>
            <person name="Alexander A."/>
            <person name="An P."/>
            <person name="Anderson E."/>
            <person name="Anderson S."/>
            <person name="Arachi H."/>
            <person name="Azer M."/>
            <person name="Bachantsang P."/>
            <person name="Barry A."/>
            <person name="Bayul T."/>
            <person name="Berlin A."/>
            <person name="Bessette D."/>
            <person name="Bloom T."/>
            <person name="Blye J."/>
            <person name="Boguslavskiy L."/>
            <person name="Bonnet C."/>
            <person name="Boukhgalter B."/>
            <person name="Bourzgui I."/>
            <person name="Brown A."/>
            <person name="Cahill P."/>
            <person name="Channer S."/>
            <person name="Cheshatsang Y."/>
            <person name="Chuda L."/>
            <person name="Citroen M."/>
            <person name="Collymore A."/>
            <person name="Cooke P."/>
            <person name="Costello M."/>
            <person name="D'Aco K."/>
            <person name="Daza R."/>
            <person name="De Haan G."/>
            <person name="DeGray S."/>
            <person name="DeMaso C."/>
            <person name="Dhargay N."/>
            <person name="Dooley K."/>
            <person name="Dooley E."/>
            <person name="Doricent M."/>
            <person name="Dorje P."/>
            <person name="Dorjee K."/>
            <person name="Dupes A."/>
            <person name="Elong R."/>
            <person name="Falk J."/>
            <person name="Farina A."/>
            <person name="Faro S."/>
            <person name="Ferguson D."/>
            <person name="Fisher S."/>
            <person name="Foley C.D."/>
            <person name="Franke A."/>
            <person name="Friedrich D."/>
            <person name="Gadbois L."/>
            <person name="Gearin G."/>
            <person name="Gearin C.R."/>
            <person name="Giannoukos G."/>
            <person name="Goode T."/>
            <person name="Graham J."/>
            <person name="Grandbois E."/>
            <person name="Grewal S."/>
            <person name="Gyaltsen K."/>
            <person name="Hafez N."/>
            <person name="Hagos B."/>
            <person name="Hall J."/>
            <person name="Henson C."/>
            <person name="Hollinger A."/>
            <person name="Honan T."/>
            <person name="Huard M.D."/>
            <person name="Hughes L."/>
            <person name="Hurhula B."/>
            <person name="Husby M.E."/>
            <person name="Kamat A."/>
            <person name="Kanga B."/>
            <person name="Kashin S."/>
            <person name="Khazanovich D."/>
            <person name="Kisner P."/>
            <person name="Lance K."/>
            <person name="Lara M."/>
            <person name="Lee W."/>
            <person name="Lennon N."/>
            <person name="Letendre F."/>
            <person name="LeVine R."/>
            <person name="Lipovsky A."/>
            <person name="Liu X."/>
            <person name="Liu J."/>
            <person name="Liu S."/>
            <person name="Lokyitsang T."/>
            <person name="Lokyitsang Y."/>
            <person name="Lubonja R."/>
            <person name="Lui A."/>
            <person name="MacDonald P."/>
            <person name="Magnisalis V."/>
            <person name="Maru K."/>
            <person name="Matthews C."/>
            <person name="McCusker W."/>
            <person name="McDonough S."/>
            <person name="Mehta T."/>
            <person name="Meldrim J."/>
            <person name="Meneus L."/>
            <person name="Mihai O."/>
            <person name="Mihalev A."/>
            <person name="Mihova T."/>
            <person name="Mittelman R."/>
            <person name="Mlenga V."/>
            <person name="Montmayeur A."/>
            <person name="Mulrain L."/>
            <person name="Navidi A."/>
            <person name="Naylor J."/>
            <person name="Negash T."/>
            <person name="Nguyen T."/>
            <person name="Nguyen N."/>
            <person name="Nicol R."/>
            <person name="Norbu C."/>
            <person name="Norbu N."/>
            <person name="Novod N."/>
            <person name="O'Neill B."/>
            <person name="Osman S."/>
            <person name="Markiewicz E."/>
            <person name="Oyono O.L."/>
            <person name="Patti C."/>
            <person name="Phunkhang P."/>
            <person name="Pierre F."/>
            <person name="Priest M."/>
            <person name="Raghuraman S."/>
            <person name="Rege F."/>
            <person name="Reyes R."/>
            <person name="Rise C."/>
            <person name="Rogov P."/>
            <person name="Ross K."/>
            <person name="Ryan E."/>
            <person name="Settipalli S."/>
            <person name="Shea T."/>
            <person name="Sherpa N."/>
            <person name="Shi L."/>
            <person name="Shih D."/>
            <person name="Sparrow T."/>
            <person name="Spaulding J."/>
            <person name="Stalker J."/>
            <person name="Stange-Thomann N."/>
            <person name="Stavropoulos S."/>
            <person name="Stone C."/>
            <person name="Strader C."/>
            <person name="Tesfaye S."/>
            <person name="Thomson T."/>
            <person name="Thoulutsang Y."/>
            <person name="Thoulutsang D."/>
            <person name="Topham K."/>
            <person name="Topping I."/>
            <person name="Tsamla T."/>
            <person name="Vassiliev H."/>
            <person name="Vo A."/>
            <person name="Wangchuk T."/>
            <person name="Wangdi T."/>
            <person name="Weiand M."/>
            <person name="Wilkinson J."/>
            <person name="Wilson A."/>
            <person name="Yadav S."/>
            <person name="Young G."/>
            <person name="Yu Q."/>
            <person name="Zembek L."/>
            <person name="Zhong D."/>
            <person name="Zimmer A."/>
            <person name="Zwirko Z."/>
            <person name="Jaffe D.B."/>
            <person name="Alvarez P."/>
            <person name="Brockman W."/>
            <person name="Butler J."/>
            <person name="Chin C."/>
            <person name="Gnerre S."/>
            <person name="Grabherr M."/>
            <person name="Kleber M."/>
            <person name="Mauceli E."/>
            <person name="MacCallum I."/>
        </authorList>
    </citation>
    <scope>NUCLEOTIDE SEQUENCE [LARGE SCALE GENOMIC DNA]</scope>
    <source>
        <strain evidence="18">Tucson 14030-0811.24</strain>
    </source>
</reference>
<dbReference type="AlphaFoldDB" id="A0A0Q9WSR8"/>
<keyword evidence="16" id="KW-1133">Transmembrane helix</keyword>
<dbReference type="PRINTS" id="PR00385">
    <property type="entry name" value="P450"/>
</dbReference>
<keyword evidence="18" id="KW-1185">Reference proteome</keyword>
<dbReference type="InterPro" id="IPR017972">
    <property type="entry name" value="Cyt_P450_CS"/>
</dbReference>
<evidence type="ECO:0000256" key="1">
    <source>
        <dbReference type="ARBA" id="ARBA00001971"/>
    </source>
</evidence>
<evidence type="ECO:0000256" key="16">
    <source>
        <dbReference type="SAM" id="Phobius"/>
    </source>
</evidence>
<dbReference type="GO" id="GO:0016705">
    <property type="term" value="F:oxidoreductase activity, acting on paired donors, with incorporation or reduction of molecular oxygen"/>
    <property type="evidence" value="ECO:0007669"/>
    <property type="project" value="InterPro"/>
</dbReference>
<evidence type="ECO:0000313" key="17">
    <source>
        <dbReference type="EMBL" id="KRF99290.1"/>
    </source>
</evidence>
<evidence type="ECO:0000313" key="18">
    <source>
        <dbReference type="Proteomes" id="UP000007798"/>
    </source>
</evidence>
<evidence type="ECO:0000256" key="3">
    <source>
        <dbReference type="ARBA" id="ARBA00004174"/>
    </source>
</evidence>
<dbReference type="EMBL" id="CH964232">
    <property type="protein sequence ID" value="KRF99290.1"/>
    <property type="molecule type" value="Genomic_DNA"/>
</dbReference>
<evidence type="ECO:0000256" key="12">
    <source>
        <dbReference type="ARBA" id="ARBA00023033"/>
    </source>
</evidence>
<dbReference type="GO" id="GO:0020037">
    <property type="term" value="F:heme binding"/>
    <property type="evidence" value="ECO:0007669"/>
    <property type="project" value="InterPro"/>
</dbReference>
<evidence type="ECO:0000256" key="8">
    <source>
        <dbReference type="ARBA" id="ARBA00022824"/>
    </source>
</evidence>
<comment type="subcellular location">
    <subcellularLocation>
        <location evidence="4">Endoplasmic reticulum membrane</location>
        <topology evidence="4">Peripheral membrane protein</topology>
    </subcellularLocation>
    <subcellularLocation>
        <location evidence="3">Microsome membrane</location>
        <topology evidence="3">Peripheral membrane protein</topology>
    </subcellularLocation>
</comment>
<protein>
    <recommendedName>
        <fullName evidence="19">Cytochrome P450</fullName>
    </recommendedName>
</protein>
<dbReference type="SMR" id="A0A0Q9WSR8"/>
<dbReference type="InterPro" id="IPR002401">
    <property type="entry name" value="Cyt_P450_E_grp-I"/>
</dbReference>
<evidence type="ECO:0000256" key="13">
    <source>
        <dbReference type="ARBA" id="ARBA00023136"/>
    </source>
</evidence>
<dbReference type="Pfam" id="PF00067">
    <property type="entry name" value="p450"/>
    <property type="match status" value="1"/>
</dbReference>
<gene>
    <name evidence="17" type="primary">Dwil\GK26994</name>
    <name evidence="17" type="ORF">Dwil_GK26994</name>
</gene>
<keyword evidence="9" id="KW-0492">Microsome</keyword>
<comment type="similarity">
    <text evidence="5 15">Belongs to the cytochrome P450 family.</text>
</comment>
<keyword evidence="7 14" id="KW-0479">Metal-binding</keyword>
<keyword evidence="13 16" id="KW-0472">Membrane</keyword>
<keyword evidence="10 15" id="KW-0560">Oxidoreductase</keyword>
<dbReference type="PANTHER" id="PTHR24291">
    <property type="entry name" value="CYTOCHROME P450 FAMILY 4"/>
    <property type="match status" value="1"/>
</dbReference>
<evidence type="ECO:0000256" key="11">
    <source>
        <dbReference type="ARBA" id="ARBA00023004"/>
    </source>
</evidence>
<dbReference type="Proteomes" id="UP000007798">
    <property type="component" value="Unassembled WGS sequence"/>
</dbReference>
<dbReference type="GO" id="GO:0004497">
    <property type="term" value="F:monooxygenase activity"/>
    <property type="evidence" value="ECO:0007669"/>
    <property type="project" value="UniProtKB-KW"/>
</dbReference>
<evidence type="ECO:0000256" key="6">
    <source>
        <dbReference type="ARBA" id="ARBA00022617"/>
    </source>
</evidence>
<organism evidence="17 18">
    <name type="scientific">Drosophila willistoni</name>
    <name type="common">Fruit fly</name>
    <dbReference type="NCBI Taxonomy" id="7260"/>
    <lineage>
        <taxon>Eukaryota</taxon>
        <taxon>Metazoa</taxon>
        <taxon>Ecdysozoa</taxon>
        <taxon>Arthropoda</taxon>
        <taxon>Hexapoda</taxon>
        <taxon>Insecta</taxon>
        <taxon>Pterygota</taxon>
        <taxon>Neoptera</taxon>
        <taxon>Endopterygota</taxon>
        <taxon>Diptera</taxon>
        <taxon>Brachycera</taxon>
        <taxon>Muscomorpha</taxon>
        <taxon>Ephydroidea</taxon>
        <taxon>Drosophilidae</taxon>
        <taxon>Drosophila</taxon>
        <taxon>Sophophora</taxon>
    </lineage>
</organism>
<keyword evidence="12 15" id="KW-0503">Monooxygenase</keyword>